<dbReference type="VEuPathDB" id="FungiDB:PLEOSDRAFT_1107838"/>
<dbReference type="InterPro" id="IPR036047">
    <property type="entry name" value="F-box-like_dom_sf"/>
</dbReference>
<dbReference type="HOGENOM" id="CLU_644229_0_0_1"/>
<accession>A0A067NA62</accession>
<gene>
    <name evidence="1" type="ORF">PLEOSDRAFT_1107838</name>
</gene>
<reference evidence="2" key="1">
    <citation type="journal article" date="2014" name="Proc. Natl. Acad. Sci. U.S.A.">
        <title>Extensive sampling of basidiomycete genomes demonstrates inadequacy of the white-rot/brown-rot paradigm for wood decay fungi.</title>
        <authorList>
            <person name="Riley R."/>
            <person name="Salamov A.A."/>
            <person name="Brown D.W."/>
            <person name="Nagy L.G."/>
            <person name="Floudas D."/>
            <person name="Held B.W."/>
            <person name="Levasseur A."/>
            <person name="Lombard V."/>
            <person name="Morin E."/>
            <person name="Otillar R."/>
            <person name="Lindquist E.A."/>
            <person name="Sun H."/>
            <person name="LaButti K.M."/>
            <person name="Schmutz J."/>
            <person name="Jabbour D."/>
            <person name="Luo H."/>
            <person name="Baker S.E."/>
            <person name="Pisabarro A.G."/>
            <person name="Walton J.D."/>
            <person name="Blanchette R.A."/>
            <person name="Henrissat B."/>
            <person name="Martin F."/>
            <person name="Cullen D."/>
            <person name="Hibbett D.S."/>
            <person name="Grigoriev I.V."/>
        </authorList>
    </citation>
    <scope>NUCLEOTIDE SEQUENCE [LARGE SCALE GENOMIC DNA]</scope>
    <source>
        <strain evidence="2">PC15</strain>
    </source>
</reference>
<evidence type="ECO:0000313" key="2">
    <source>
        <dbReference type="Proteomes" id="UP000027073"/>
    </source>
</evidence>
<organism evidence="1 2">
    <name type="scientific">Pleurotus ostreatus (strain PC15)</name>
    <name type="common">Oyster mushroom</name>
    <dbReference type="NCBI Taxonomy" id="1137138"/>
    <lineage>
        <taxon>Eukaryota</taxon>
        <taxon>Fungi</taxon>
        <taxon>Dikarya</taxon>
        <taxon>Basidiomycota</taxon>
        <taxon>Agaricomycotina</taxon>
        <taxon>Agaricomycetes</taxon>
        <taxon>Agaricomycetidae</taxon>
        <taxon>Agaricales</taxon>
        <taxon>Pleurotineae</taxon>
        <taxon>Pleurotaceae</taxon>
        <taxon>Pleurotus</taxon>
    </lineage>
</organism>
<dbReference type="OrthoDB" id="5354526at2759"/>
<dbReference type="CDD" id="cd09917">
    <property type="entry name" value="F-box_SF"/>
    <property type="match status" value="1"/>
</dbReference>
<protein>
    <recommendedName>
        <fullName evidence="3">F-box domain-containing protein</fullName>
    </recommendedName>
</protein>
<dbReference type="Proteomes" id="UP000027073">
    <property type="component" value="Unassembled WGS sequence"/>
</dbReference>
<evidence type="ECO:0008006" key="3">
    <source>
        <dbReference type="Google" id="ProtNLM"/>
    </source>
</evidence>
<dbReference type="STRING" id="1137138.A0A067NA62"/>
<dbReference type="SUPFAM" id="SSF81383">
    <property type="entry name" value="F-box domain"/>
    <property type="match status" value="1"/>
</dbReference>
<name>A0A067NA62_PLEO1</name>
<evidence type="ECO:0000313" key="1">
    <source>
        <dbReference type="EMBL" id="KDQ24913.1"/>
    </source>
</evidence>
<dbReference type="InParanoid" id="A0A067NA62"/>
<dbReference type="AlphaFoldDB" id="A0A067NA62"/>
<proteinExistence type="predicted"/>
<sequence length="426" mass="47860">MPCVDLPTEMWESVLAYVQEPSDILHVMQTCRRLFSAGLGQLYEHIKWQNTRRLEQNLMAWQLLESRDSKSQLFTIPRSLTIANYRPLTPPPRLFLEEGEAGTASTISSPTISSIAHRISTFTNLSSVVLFTSAIPEEVYLAILDVPRLLRLHIEDCVLPRLPISTRHLFFGLHIQELVLRGLRSEGRPDMRFDHLSPLFLSTAPELRSLEVDWTLEAAAFLVHHSPYDQHPFSLSPSLQSVKIIMPIEASLPEDPDDLYLVYVAPLIQFMQDTASITHLSIVNKLPNFLVPNDILPNLRSFSGPTSLFSKLPRRELSHLQLTDPLSPAQFAVLEALPAAYPNLCSLEFVFHHWSPGILRLAKSLLLPGLSDISIATGSCEASEDVFEDGKRSPTHPRLHTLRISHDDDVHQLPSSSVLSSFELAP</sequence>
<dbReference type="EMBL" id="KL198011">
    <property type="protein sequence ID" value="KDQ24913.1"/>
    <property type="molecule type" value="Genomic_DNA"/>
</dbReference>